<dbReference type="STRING" id="28181.BEN30_07385"/>
<dbReference type="PANTHER" id="PTHR30086">
    <property type="entry name" value="ARGININE EXPORTER PROTEIN ARGO"/>
    <property type="match status" value="1"/>
</dbReference>
<evidence type="ECO:0000256" key="6">
    <source>
        <dbReference type="ARBA" id="ARBA00023136"/>
    </source>
</evidence>
<comment type="subcellular location">
    <subcellularLocation>
        <location evidence="1">Cell membrane</location>
        <topology evidence="1">Multi-pass membrane protein</topology>
    </subcellularLocation>
</comment>
<evidence type="ECO:0000313" key="9">
    <source>
        <dbReference type="Proteomes" id="UP000095347"/>
    </source>
</evidence>
<keyword evidence="6 7" id="KW-0472">Membrane</keyword>
<evidence type="ECO:0000256" key="2">
    <source>
        <dbReference type="ARBA" id="ARBA00007928"/>
    </source>
</evidence>
<reference evidence="9" key="1">
    <citation type="submission" date="2016-07" db="EMBL/GenBank/DDBJ databases">
        <authorList>
            <person name="Florea S."/>
            <person name="Webb J.S."/>
            <person name="Jaromczyk J."/>
            <person name="Schardl C.L."/>
        </authorList>
    </citation>
    <scope>NUCLEOTIDE SEQUENCE [LARGE SCALE GENOMIC DNA]</scope>
    <source>
        <strain evidence="9">MV-1</strain>
    </source>
</reference>
<evidence type="ECO:0000313" key="8">
    <source>
        <dbReference type="EMBL" id="OEJ68073.1"/>
    </source>
</evidence>
<protein>
    <recommendedName>
        <fullName evidence="10">Lysine transporter LysE</fullName>
    </recommendedName>
</protein>
<organism evidence="8 9">
    <name type="scientific">Magnetovibrio blakemorei</name>
    <dbReference type="NCBI Taxonomy" id="28181"/>
    <lineage>
        <taxon>Bacteria</taxon>
        <taxon>Pseudomonadati</taxon>
        <taxon>Pseudomonadota</taxon>
        <taxon>Alphaproteobacteria</taxon>
        <taxon>Rhodospirillales</taxon>
        <taxon>Magnetovibrionaceae</taxon>
        <taxon>Magnetovibrio</taxon>
    </lineage>
</organism>
<evidence type="ECO:0000256" key="3">
    <source>
        <dbReference type="ARBA" id="ARBA00022475"/>
    </source>
</evidence>
<proteinExistence type="inferred from homology"/>
<evidence type="ECO:0000256" key="7">
    <source>
        <dbReference type="SAM" id="Phobius"/>
    </source>
</evidence>
<keyword evidence="5 7" id="KW-1133">Transmembrane helix</keyword>
<evidence type="ECO:0000256" key="4">
    <source>
        <dbReference type="ARBA" id="ARBA00022692"/>
    </source>
</evidence>
<feature type="transmembrane region" description="Helical" evidence="7">
    <location>
        <begin position="122"/>
        <end position="143"/>
    </location>
</feature>
<gene>
    <name evidence="8" type="ORF">BEN30_07385</name>
</gene>
<dbReference type="Pfam" id="PF01810">
    <property type="entry name" value="LysE"/>
    <property type="match status" value="1"/>
</dbReference>
<sequence length="210" mass="22117">MDLHVWLSFVLIAVAAVLTPGPAVLMAVTHSGRYGLGRSVVPILGNVSGLAVLTLASTLGVGALMSASSEWFLGLRIAGGLYLIYLGVKVLRASRAAKVSTKDGLKRIEVVPSHRRSYLQGLMVALSNPKALLLIGALFPQFLDVSRPIWQQLAILGGTLMVLSFSALMMYAALAKTLVGKGRETISGKVNKISGALFIAFGVMLASGIR</sequence>
<dbReference type="PIRSF" id="PIRSF006324">
    <property type="entry name" value="LeuE"/>
    <property type="match status" value="1"/>
</dbReference>
<feature type="transmembrane region" description="Helical" evidence="7">
    <location>
        <begin position="71"/>
        <end position="88"/>
    </location>
</feature>
<dbReference type="InterPro" id="IPR001123">
    <property type="entry name" value="LeuE-type"/>
</dbReference>
<feature type="transmembrane region" description="Helical" evidence="7">
    <location>
        <begin position="193"/>
        <end position="209"/>
    </location>
</feature>
<dbReference type="RefSeq" id="WP_069957402.1">
    <property type="nucleotide sequence ID" value="NZ_MCGG01000017.1"/>
</dbReference>
<dbReference type="EMBL" id="MCGG01000017">
    <property type="protein sequence ID" value="OEJ68073.1"/>
    <property type="molecule type" value="Genomic_DNA"/>
</dbReference>
<evidence type="ECO:0000256" key="5">
    <source>
        <dbReference type="ARBA" id="ARBA00022989"/>
    </source>
</evidence>
<keyword evidence="3" id="KW-1003">Cell membrane</keyword>
<keyword evidence="9" id="KW-1185">Reference proteome</keyword>
<keyword evidence="4 7" id="KW-0812">Transmembrane</keyword>
<dbReference type="GO" id="GO:0005886">
    <property type="term" value="C:plasma membrane"/>
    <property type="evidence" value="ECO:0007669"/>
    <property type="project" value="UniProtKB-SubCell"/>
</dbReference>
<dbReference type="PANTHER" id="PTHR30086:SF14">
    <property type="entry name" value="HOMOSERINE_HOMOSERINE LACTONE EFFLUX PROTEIN"/>
    <property type="match status" value="1"/>
</dbReference>
<name>A0A1E5Q9A6_9PROT</name>
<dbReference type="OrthoDB" id="9804822at2"/>
<feature type="transmembrane region" description="Helical" evidence="7">
    <location>
        <begin position="6"/>
        <end position="28"/>
    </location>
</feature>
<dbReference type="Proteomes" id="UP000095347">
    <property type="component" value="Unassembled WGS sequence"/>
</dbReference>
<dbReference type="AlphaFoldDB" id="A0A1E5Q9A6"/>
<feature type="transmembrane region" description="Helical" evidence="7">
    <location>
        <begin position="40"/>
        <end position="65"/>
    </location>
</feature>
<evidence type="ECO:0008006" key="10">
    <source>
        <dbReference type="Google" id="ProtNLM"/>
    </source>
</evidence>
<accession>A0A1E5Q9A6</accession>
<feature type="transmembrane region" description="Helical" evidence="7">
    <location>
        <begin position="149"/>
        <end position="172"/>
    </location>
</feature>
<evidence type="ECO:0000256" key="1">
    <source>
        <dbReference type="ARBA" id="ARBA00004651"/>
    </source>
</evidence>
<comment type="caution">
    <text evidence="8">The sequence shown here is derived from an EMBL/GenBank/DDBJ whole genome shotgun (WGS) entry which is preliminary data.</text>
</comment>
<dbReference type="GO" id="GO:0042970">
    <property type="term" value="F:homoserine transmembrane transporter activity"/>
    <property type="evidence" value="ECO:0007669"/>
    <property type="project" value="TreeGrafter"/>
</dbReference>
<comment type="similarity">
    <text evidence="2">Belongs to the Rht family.</text>
</comment>